<dbReference type="GO" id="GO:0009847">
    <property type="term" value="P:spore germination"/>
    <property type="evidence" value="ECO:0007669"/>
    <property type="project" value="InterPro"/>
</dbReference>
<feature type="transmembrane region" description="Helical" evidence="8">
    <location>
        <begin position="146"/>
        <end position="165"/>
    </location>
</feature>
<evidence type="ECO:0000256" key="4">
    <source>
        <dbReference type="ARBA" id="ARBA00022544"/>
    </source>
</evidence>
<dbReference type="EMBL" id="LQYT01000073">
    <property type="protein sequence ID" value="KYD14437.1"/>
    <property type="molecule type" value="Genomic_DNA"/>
</dbReference>
<dbReference type="RefSeq" id="WP_061569410.1">
    <property type="nucleotide sequence ID" value="NZ_LQYT01000073.1"/>
</dbReference>
<dbReference type="PANTHER" id="PTHR34975">
    <property type="entry name" value="SPORE GERMINATION PROTEIN A2"/>
    <property type="match status" value="1"/>
</dbReference>
<feature type="transmembrane region" description="Helical" evidence="8">
    <location>
        <begin position="36"/>
        <end position="61"/>
    </location>
</feature>
<gene>
    <name evidence="9" type="ORF">B4135_2864</name>
</gene>
<evidence type="ECO:0000256" key="6">
    <source>
        <dbReference type="ARBA" id="ARBA00022989"/>
    </source>
</evidence>
<keyword evidence="3" id="KW-0813">Transport</keyword>
<feature type="transmembrane region" description="Helical" evidence="8">
    <location>
        <begin position="115"/>
        <end position="134"/>
    </location>
</feature>
<comment type="similarity">
    <text evidence="2">Belongs to the amino acid-polyamine-organocation (APC) superfamily. Spore germination protein (SGP) (TC 2.A.3.9) family.</text>
</comment>
<sequence>MEEAKINRLQFFLLVLMFELGTAIVISLGTEAGRDAWLAILLGALGGTFLFSVYYQLHLFYPNQLFTTYVKQIVGKLAGGIIGYIYILYFLYIAARDLRDFGEFLLTAFYPETPLFFINSLMIIVIMYAARSGIEVIARTGELNVAVLYLLALSGIILLFFSNAIDLGELKPFLENGFLPVLKATFSETLYVPFGETIVFLFIFPYLNHRKGGRIIGIGALLLSGLSIFVTTVVNICTLGMIVMKNSPFPLLAAIKEIDVMEFLQRLDVYFLISLFIGAFFKIVIYFYVSVTAIADFFRLDSHKPMVYPMGIVILIISMLIASNFPEHIREGLKWVTLYLHLPFQVVVPFLLLLIAFWKNRGKKMEEKLSG</sequence>
<feature type="transmembrane region" description="Helical" evidence="8">
    <location>
        <begin position="73"/>
        <end position="95"/>
    </location>
</feature>
<dbReference type="NCBIfam" id="TIGR00912">
    <property type="entry name" value="2A0309"/>
    <property type="match status" value="1"/>
</dbReference>
<feature type="transmembrane region" description="Helical" evidence="8">
    <location>
        <begin position="12"/>
        <end position="30"/>
    </location>
</feature>
<accession>A0A150LQ75</accession>
<dbReference type="GO" id="GO:0016020">
    <property type="term" value="C:membrane"/>
    <property type="evidence" value="ECO:0007669"/>
    <property type="project" value="UniProtKB-SubCell"/>
</dbReference>
<feature type="transmembrane region" description="Helical" evidence="8">
    <location>
        <begin position="190"/>
        <end position="208"/>
    </location>
</feature>
<evidence type="ECO:0000256" key="8">
    <source>
        <dbReference type="SAM" id="Phobius"/>
    </source>
</evidence>
<evidence type="ECO:0000256" key="2">
    <source>
        <dbReference type="ARBA" id="ARBA00007998"/>
    </source>
</evidence>
<proteinExistence type="inferred from homology"/>
<evidence type="ECO:0000256" key="5">
    <source>
        <dbReference type="ARBA" id="ARBA00022692"/>
    </source>
</evidence>
<dbReference type="Pfam" id="PF03845">
    <property type="entry name" value="Spore_permease"/>
    <property type="match status" value="1"/>
</dbReference>
<dbReference type="InterPro" id="IPR004761">
    <property type="entry name" value="Spore_GerAB"/>
</dbReference>
<evidence type="ECO:0000256" key="1">
    <source>
        <dbReference type="ARBA" id="ARBA00004141"/>
    </source>
</evidence>
<protein>
    <submittedName>
        <fullName evidence="9">Uncharacterized protein</fullName>
    </submittedName>
</protein>
<keyword evidence="5 8" id="KW-0812">Transmembrane</keyword>
<dbReference type="Proteomes" id="UP000075683">
    <property type="component" value="Unassembled WGS sequence"/>
</dbReference>
<name>A0A150LQ75_9BACI</name>
<feature type="transmembrane region" description="Helical" evidence="8">
    <location>
        <begin position="338"/>
        <end position="358"/>
    </location>
</feature>
<dbReference type="PANTHER" id="PTHR34975:SF2">
    <property type="entry name" value="SPORE GERMINATION PROTEIN A2"/>
    <property type="match status" value="1"/>
</dbReference>
<keyword evidence="6 8" id="KW-1133">Transmembrane helix</keyword>
<dbReference type="STRING" id="301148.B4135_2864"/>
<dbReference type="OrthoDB" id="1891864at2"/>
<evidence type="ECO:0000313" key="9">
    <source>
        <dbReference type="EMBL" id="KYD14437.1"/>
    </source>
</evidence>
<comment type="subcellular location">
    <subcellularLocation>
        <location evidence="1">Membrane</location>
        <topology evidence="1">Multi-pass membrane protein</topology>
    </subcellularLocation>
</comment>
<feature type="transmembrane region" description="Helical" evidence="8">
    <location>
        <begin position="220"/>
        <end position="243"/>
    </location>
</feature>
<evidence type="ECO:0000256" key="7">
    <source>
        <dbReference type="ARBA" id="ARBA00023136"/>
    </source>
</evidence>
<organism evidence="9 10">
    <name type="scientific">Caldibacillus debilis</name>
    <dbReference type="NCBI Taxonomy" id="301148"/>
    <lineage>
        <taxon>Bacteria</taxon>
        <taxon>Bacillati</taxon>
        <taxon>Bacillota</taxon>
        <taxon>Bacilli</taxon>
        <taxon>Bacillales</taxon>
        <taxon>Bacillaceae</taxon>
        <taxon>Caldibacillus</taxon>
    </lineage>
</organism>
<evidence type="ECO:0000256" key="3">
    <source>
        <dbReference type="ARBA" id="ARBA00022448"/>
    </source>
</evidence>
<keyword evidence="7 8" id="KW-0472">Membrane</keyword>
<keyword evidence="4" id="KW-0309">Germination</keyword>
<dbReference type="AlphaFoldDB" id="A0A150LQ75"/>
<evidence type="ECO:0000313" key="10">
    <source>
        <dbReference type="Proteomes" id="UP000075683"/>
    </source>
</evidence>
<reference evidence="9 10" key="1">
    <citation type="submission" date="2016-01" db="EMBL/GenBank/DDBJ databases">
        <title>Draft Genome Sequences of Seven Thermophilic Sporeformers Isolated from Foods.</title>
        <authorList>
            <person name="Berendsen E.M."/>
            <person name="Wells-Bennik M.H."/>
            <person name="Krawcyk A.O."/>
            <person name="De Jong A."/>
            <person name="Holsappel S."/>
            <person name="Eijlander R.T."/>
            <person name="Kuipers O.P."/>
        </authorList>
    </citation>
    <scope>NUCLEOTIDE SEQUENCE [LARGE SCALE GENOMIC DNA]</scope>
    <source>
        <strain evidence="9 10">B4135</strain>
    </source>
</reference>
<feature type="transmembrane region" description="Helical" evidence="8">
    <location>
        <begin position="307"/>
        <end position="326"/>
    </location>
</feature>
<comment type="caution">
    <text evidence="9">The sequence shown here is derived from an EMBL/GenBank/DDBJ whole genome shotgun (WGS) entry which is preliminary data.</text>
</comment>
<feature type="transmembrane region" description="Helical" evidence="8">
    <location>
        <begin position="269"/>
        <end position="295"/>
    </location>
</feature>